<feature type="region of interest" description="Disordered" evidence="4">
    <location>
        <begin position="363"/>
        <end position="386"/>
    </location>
</feature>
<evidence type="ECO:0000313" key="8">
    <source>
        <dbReference type="Proteomes" id="UP000198287"/>
    </source>
</evidence>
<organism evidence="7 8">
    <name type="scientific">Folsomia candida</name>
    <name type="common">Springtail</name>
    <dbReference type="NCBI Taxonomy" id="158441"/>
    <lineage>
        <taxon>Eukaryota</taxon>
        <taxon>Metazoa</taxon>
        <taxon>Ecdysozoa</taxon>
        <taxon>Arthropoda</taxon>
        <taxon>Hexapoda</taxon>
        <taxon>Collembola</taxon>
        <taxon>Entomobryomorpha</taxon>
        <taxon>Isotomoidea</taxon>
        <taxon>Isotomidae</taxon>
        <taxon>Proisotominae</taxon>
        <taxon>Folsomia</taxon>
    </lineage>
</organism>
<dbReference type="Pfam" id="PF17035">
    <property type="entry name" value="BET"/>
    <property type="match status" value="1"/>
</dbReference>
<dbReference type="GO" id="GO:0006355">
    <property type="term" value="P:regulation of DNA-templated transcription"/>
    <property type="evidence" value="ECO:0007669"/>
    <property type="project" value="TreeGrafter"/>
</dbReference>
<dbReference type="InterPro" id="IPR050935">
    <property type="entry name" value="Bromo_chromatin_reader"/>
</dbReference>
<keyword evidence="8" id="KW-1185">Reference proteome</keyword>
<dbReference type="PROSITE" id="PS51525">
    <property type="entry name" value="NET"/>
    <property type="match status" value="1"/>
</dbReference>
<feature type="compositionally biased region" description="Polar residues" evidence="4">
    <location>
        <begin position="131"/>
        <end position="149"/>
    </location>
</feature>
<evidence type="ECO:0000256" key="2">
    <source>
        <dbReference type="ARBA" id="ARBA00023117"/>
    </source>
</evidence>
<dbReference type="FunFam" id="1.20.920.10:FF:000003">
    <property type="entry name" value="Bromodomain-containing protein 2"/>
    <property type="match status" value="1"/>
</dbReference>
<feature type="compositionally biased region" description="Basic and acidic residues" evidence="4">
    <location>
        <begin position="1329"/>
        <end position="1349"/>
    </location>
</feature>
<protein>
    <submittedName>
        <fullName evidence="7">Bromodomain-containing protein 4B</fullName>
    </submittedName>
</protein>
<feature type="compositionally biased region" description="Low complexity" evidence="4">
    <location>
        <begin position="1316"/>
        <end position="1325"/>
    </location>
</feature>
<dbReference type="InterPro" id="IPR027353">
    <property type="entry name" value="NET_dom"/>
</dbReference>
<feature type="compositionally biased region" description="Low complexity" evidence="4">
    <location>
        <begin position="983"/>
        <end position="1004"/>
    </location>
</feature>
<evidence type="ECO:0000256" key="4">
    <source>
        <dbReference type="SAM" id="MobiDB-lite"/>
    </source>
</evidence>
<feature type="domain" description="NET" evidence="6">
    <location>
        <begin position="817"/>
        <end position="899"/>
    </location>
</feature>
<feature type="region of interest" description="Disordered" evidence="4">
    <location>
        <begin position="190"/>
        <end position="230"/>
    </location>
</feature>
<feature type="compositionally biased region" description="Polar residues" evidence="4">
    <location>
        <begin position="156"/>
        <end position="177"/>
    </location>
</feature>
<dbReference type="CDD" id="cd05497">
    <property type="entry name" value="Bromo_Brdt_I_like"/>
    <property type="match status" value="1"/>
</dbReference>
<feature type="domain" description="Bromo" evidence="5">
    <location>
        <begin position="580"/>
        <end position="652"/>
    </location>
</feature>
<dbReference type="InterPro" id="IPR001487">
    <property type="entry name" value="Bromodomain"/>
</dbReference>
<dbReference type="InterPro" id="IPR038336">
    <property type="entry name" value="NET_sf"/>
</dbReference>
<evidence type="ECO:0000256" key="3">
    <source>
        <dbReference type="PROSITE-ProRule" id="PRU00035"/>
    </source>
</evidence>
<feature type="domain" description="Bromo" evidence="5">
    <location>
        <begin position="270"/>
        <end position="342"/>
    </location>
</feature>
<dbReference type="InterPro" id="IPR043509">
    <property type="entry name" value="Bromo_Brdt_II"/>
</dbReference>
<dbReference type="OMA" id="PHTHAIT"/>
<dbReference type="InterPro" id="IPR018359">
    <property type="entry name" value="Bromodomain_CS"/>
</dbReference>
<dbReference type="SMART" id="SM00297">
    <property type="entry name" value="BROMO"/>
    <property type="match status" value="2"/>
</dbReference>
<dbReference type="GO" id="GO:0000785">
    <property type="term" value="C:chromatin"/>
    <property type="evidence" value="ECO:0007669"/>
    <property type="project" value="TreeGrafter"/>
</dbReference>
<reference evidence="7 8" key="1">
    <citation type="submission" date="2015-12" db="EMBL/GenBank/DDBJ databases">
        <title>The genome of Folsomia candida.</title>
        <authorList>
            <person name="Faddeeva A."/>
            <person name="Derks M.F."/>
            <person name="Anvar Y."/>
            <person name="Smit S."/>
            <person name="Van Straalen N."/>
            <person name="Roelofs D."/>
        </authorList>
    </citation>
    <scope>NUCLEOTIDE SEQUENCE [LARGE SCALE GENOMIC DNA]</scope>
    <source>
        <strain evidence="7 8">VU population</strain>
        <tissue evidence="7">Whole body</tissue>
    </source>
</reference>
<dbReference type="GO" id="GO:0005634">
    <property type="term" value="C:nucleus"/>
    <property type="evidence" value="ECO:0007669"/>
    <property type="project" value="TreeGrafter"/>
</dbReference>
<feature type="region of interest" description="Disordered" evidence="4">
    <location>
        <begin position="131"/>
        <end position="177"/>
    </location>
</feature>
<gene>
    <name evidence="7" type="ORF">Fcan01_08035</name>
</gene>
<dbReference type="PROSITE" id="PS00633">
    <property type="entry name" value="BROMODOMAIN_1"/>
    <property type="match status" value="2"/>
</dbReference>
<accession>A0A226EJK5</accession>
<comment type="caution">
    <text evidence="7">The sequence shown here is derived from an EMBL/GenBank/DDBJ whole genome shotgun (WGS) entry which is preliminary data.</text>
</comment>
<dbReference type="FunFam" id="1.20.1270.220:FF:000001">
    <property type="entry name" value="bromodomain-containing protein 2 isoform X1"/>
    <property type="match status" value="1"/>
</dbReference>
<feature type="region of interest" description="Disordered" evidence="4">
    <location>
        <begin position="898"/>
        <end position="917"/>
    </location>
</feature>
<dbReference type="OrthoDB" id="21449at2759"/>
<sequence>MKGGFLEIRNRLTGSMFEPHVRGGILREQHNKPTSALPPPSLLYCRLLTLHYLLLQPALLLPLLAPFTLHCITLVLHHYLACSSSPITPTSATNLTIEKRKLSVLSHAFASVVSHQAAPISDGMMMDSATTSAETNNTLPGLSLVTSSGVGIGTDGESSSAKSGDEMNNVTSQQQHQQLILAHNVSQNTNGAMKSDMASPDNNSSIMGATPNRAGSSTPAGDSSALEDDEPQLEPINGIVQPLTISPSNRPGRLTNQLKYLNQVVVKSIWRHHFSWPFQTPVDAVALKIPDYHKIIKKPMDLGTIKRRLENNYYRESKECLNDFKTMFTNCYVYNKPGEDIVVMAQTLEKIFLTKVADMPKDEQEVEVPAKGKGGGKRKGPMNFNRVGAPKTRIATVTSTQSPGAPMMTTPTPSPVLASVAAMPHNISQSSNTAATSTISNSSTSMMPHHGVPPNMGSYPQVQMHMQQSSMYGSAANASAIVSSGVLPPPQPAKVKKGVKRKADTTTPSSISFMDPSYGGPMSEAGKISTRRESGRQIKKVNKDFLDVSVPLPTALKPKEKLRESLKACNEILKELFSKKHSAYAWPFYKPVDAELLGLHDYHEIIKKPMDLSTVKTKMDARDYKSCAEFAGDVRLIFTNCYKYNPPDHDVVQMARKLQDVFEMKFAKIPDDPQLHSSDGSDSGESDGESAQVSDDSEEERERKLVFLQEQLRAMQEQMRVLMETTSTKGKKKPKDKKKKDKMDVPAMLPAAINQGATSSMGAAAAVKPQRGPKKAAGKPPTAPSAGPPKKPKTGSRTNKKNNAVTAGPGGAVAGFDSEDEDNARPMSYDEKRQLSLDINKLPGDKLGRVVHIIQSREPSLRDSNPDEIEIDFETLKPSTLRELEAYVASCLRKKPRKPYTKKSAAGRKEEQLERKQELEKRLQDMTGVLGAVKKAKKGQSSMTQQQYLYLYICFSLINSSHFLVEREEALKSEGGGERLSASSSSSSDSDSSSSSSSSSSSDSSDSEAGDTTKKQGARKSPLKVVPPSSHQPNMNSITASTASSSSAVAAPVGPPLNNGVGGGPIPHHTATGHSHSHGLGGQQQHRQHHNPALADNGILPDMRNGVMESMKGGPGKSNVAGMFSSNTAATGGANIASMTHHHSVMHQSMNFNMGSGLVPNMNNSAIMHQEFSMNETHLSMNAMPPFKQEVELNEPDIDMLDGSKQGRSAAAQQSIKNAWSSLAQTGGAGGGNRNKPPIVKDSFQQFKKQAQEKEARIKQQEMKRRHMEQIDRERQRHEQEKRQMKEEEEALEHARRAIKTEPPPPPTAAAIKMESLGSSSGSNSPADVENKERERQRLREQERRRREAMAGQIDMNMPAELLAEFEENLI</sequence>
<dbReference type="GO" id="GO:0006338">
    <property type="term" value="P:chromatin remodeling"/>
    <property type="evidence" value="ECO:0007669"/>
    <property type="project" value="TreeGrafter"/>
</dbReference>
<dbReference type="PANTHER" id="PTHR22880">
    <property type="entry name" value="FALZ-RELATED BROMODOMAIN-CONTAINING PROTEINS"/>
    <property type="match status" value="1"/>
</dbReference>
<keyword evidence="1" id="KW-0677">Repeat</keyword>
<evidence type="ECO:0000259" key="5">
    <source>
        <dbReference type="PROSITE" id="PS50014"/>
    </source>
</evidence>
<dbReference type="Gene3D" id="1.20.1270.220">
    <property type="match status" value="1"/>
</dbReference>
<dbReference type="PANTHER" id="PTHR22880:SF225">
    <property type="entry name" value="BROMODOMAIN-CONTAINING PROTEIN BET-1-RELATED"/>
    <property type="match status" value="1"/>
</dbReference>
<feature type="compositionally biased region" description="Basic residues" evidence="4">
    <location>
        <begin position="729"/>
        <end position="740"/>
    </location>
</feature>
<dbReference type="FunFam" id="1.20.920.10:FF:000002">
    <property type="entry name" value="Bromodomain-containing protein 4"/>
    <property type="match status" value="1"/>
</dbReference>
<evidence type="ECO:0000313" key="7">
    <source>
        <dbReference type="EMBL" id="OXA57822.1"/>
    </source>
</evidence>
<dbReference type="EMBL" id="LNIX01000003">
    <property type="protein sequence ID" value="OXA57822.1"/>
    <property type="molecule type" value="Genomic_DNA"/>
</dbReference>
<keyword evidence="2 3" id="KW-0103">Bromodomain</keyword>
<dbReference type="Pfam" id="PF00439">
    <property type="entry name" value="Bromodomain"/>
    <property type="match status" value="2"/>
</dbReference>
<evidence type="ECO:0000259" key="6">
    <source>
        <dbReference type="PROSITE" id="PS51525"/>
    </source>
</evidence>
<feature type="compositionally biased region" description="Polar residues" evidence="4">
    <location>
        <begin position="1029"/>
        <end position="1038"/>
    </location>
</feature>
<feature type="compositionally biased region" description="Polar residues" evidence="4">
    <location>
        <begin position="200"/>
        <end position="221"/>
    </location>
</feature>
<dbReference type="PRINTS" id="PR00503">
    <property type="entry name" value="BROMODOMAIN"/>
</dbReference>
<dbReference type="InterPro" id="IPR043508">
    <property type="entry name" value="Bromo_Brdt_I"/>
</dbReference>
<feature type="region of interest" description="Disordered" evidence="4">
    <location>
        <begin position="487"/>
        <end position="516"/>
    </location>
</feature>
<feature type="compositionally biased region" description="Low complexity" evidence="4">
    <location>
        <begin position="1039"/>
        <end position="1059"/>
    </location>
</feature>
<dbReference type="SUPFAM" id="SSF47370">
    <property type="entry name" value="Bromodomain"/>
    <property type="match status" value="2"/>
</dbReference>
<feature type="region of interest" description="Disordered" evidence="4">
    <location>
        <begin position="723"/>
        <end position="826"/>
    </location>
</feature>
<feature type="compositionally biased region" description="Basic and acidic residues" evidence="4">
    <location>
        <begin position="1250"/>
        <end position="1300"/>
    </location>
</feature>
<dbReference type="Gene3D" id="1.20.920.10">
    <property type="entry name" value="Bromodomain-like"/>
    <property type="match status" value="2"/>
</dbReference>
<name>A0A226EJK5_FOLCA</name>
<dbReference type="InterPro" id="IPR036427">
    <property type="entry name" value="Bromodomain-like_sf"/>
</dbReference>
<feature type="region of interest" description="Disordered" evidence="4">
    <location>
        <begin position="1246"/>
        <end position="1360"/>
    </location>
</feature>
<proteinExistence type="predicted"/>
<dbReference type="PROSITE" id="PS50014">
    <property type="entry name" value="BROMODOMAIN_2"/>
    <property type="match status" value="2"/>
</dbReference>
<feature type="compositionally biased region" description="Basic residues" evidence="4">
    <location>
        <begin position="790"/>
        <end position="800"/>
    </location>
</feature>
<dbReference type="CDD" id="cd05498">
    <property type="entry name" value="Bromo_Brdt_II_like"/>
    <property type="match status" value="1"/>
</dbReference>
<dbReference type="Proteomes" id="UP000198287">
    <property type="component" value="Unassembled WGS sequence"/>
</dbReference>
<dbReference type="STRING" id="158441.A0A226EJK5"/>
<feature type="compositionally biased region" description="Basic and acidic residues" evidence="4">
    <location>
        <begin position="907"/>
        <end position="917"/>
    </location>
</feature>
<dbReference type="InterPro" id="IPR031354">
    <property type="entry name" value="BRD4_CDT"/>
</dbReference>
<evidence type="ECO:0000256" key="1">
    <source>
        <dbReference type="ARBA" id="ARBA00022737"/>
    </source>
</evidence>
<feature type="region of interest" description="Disordered" evidence="4">
    <location>
        <begin position="973"/>
        <end position="1089"/>
    </location>
</feature>
<dbReference type="Pfam" id="PF17105">
    <property type="entry name" value="BRD4_CDT"/>
    <property type="match status" value="1"/>
</dbReference>
<feature type="region of interest" description="Disordered" evidence="4">
    <location>
        <begin position="669"/>
        <end position="702"/>
    </location>
</feature>